<evidence type="ECO:0000313" key="2">
    <source>
        <dbReference type="Proteomes" id="UP000838763"/>
    </source>
</evidence>
<comment type="caution">
    <text evidence="1">The sequence shown here is derived from an EMBL/GenBank/DDBJ whole genome shotgun (WGS) entry which is preliminary data.</text>
</comment>
<reference evidence="1" key="1">
    <citation type="submission" date="2022-11" db="EMBL/GenBank/DDBJ databases">
        <authorList>
            <person name="Scott C."/>
            <person name="Bruce N."/>
        </authorList>
    </citation>
    <scope>NUCLEOTIDE SEQUENCE</scope>
</reference>
<sequence>MVERGYDVSFRLIRVYPPLSRDDRFYIVLPIDRHMAAMSVGFSKLCSVCSNFDVRILLLTAESQPQAAFNDPSAPDSLEGLRPALFKFFKQHENLLSLRSSARECDLCRSIWQLYAALTHPAELQDEAISQGLSAQQIWIGTTAWDEALHGLPHLVVTQHAENRSMRILASFEVCALRGHEPLDNNKLLARSIFPNSGSDGCLRLASDLLTTCREGHKSCSSQYPTQTVLPTRIISTRGPNPKLVDGAGRQDTFAALSYCWGGDTTFKLTKDTEAQFRAGRPIADFPATLRDAIAITNS</sequence>
<dbReference type="PANTHER" id="PTHR33112">
    <property type="entry name" value="DOMAIN PROTEIN, PUTATIVE-RELATED"/>
    <property type="match status" value="1"/>
</dbReference>
<dbReference type="EMBL" id="CALLCH030000008">
    <property type="protein sequence ID" value="CAI4213618.1"/>
    <property type="molecule type" value="Genomic_DNA"/>
</dbReference>
<protein>
    <submittedName>
        <fullName evidence="1">Uncharacterized protein</fullName>
    </submittedName>
</protein>
<name>A0A9P1H1C9_9PEZI</name>
<dbReference type="PANTHER" id="PTHR33112:SF16">
    <property type="entry name" value="HETEROKARYON INCOMPATIBILITY DOMAIN-CONTAINING PROTEIN"/>
    <property type="match status" value="1"/>
</dbReference>
<organism evidence="1 2">
    <name type="scientific">Parascedosporium putredinis</name>
    <dbReference type="NCBI Taxonomy" id="1442378"/>
    <lineage>
        <taxon>Eukaryota</taxon>
        <taxon>Fungi</taxon>
        <taxon>Dikarya</taxon>
        <taxon>Ascomycota</taxon>
        <taxon>Pezizomycotina</taxon>
        <taxon>Sordariomycetes</taxon>
        <taxon>Hypocreomycetidae</taxon>
        <taxon>Microascales</taxon>
        <taxon>Microascaceae</taxon>
        <taxon>Parascedosporium</taxon>
    </lineage>
</organism>
<gene>
    <name evidence="1" type="ORF">PPNO1_LOCUS3364</name>
</gene>
<proteinExistence type="predicted"/>
<keyword evidence="2" id="KW-1185">Reference proteome</keyword>
<dbReference type="Proteomes" id="UP000838763">
    <property type="component" value="Unassembled WGS sequence"/>
</dbReference>
<dbReference type="OrthoDB" id="3486565at2759"/>
<evidence type="ECO:0000313" key="1">
    <source>
        <dbReference type="EMBL" id="CAI4213618.1"/>
    </source>
</evidence>
<accession>A0A9P1H1C9</accession>
<dbReference type="AlphaFoldDB" id="A0A9P1H1C9"/>